<name>A0ABQ0I840_9ALTE</name>
<gene>
    <name evidence="2" type="ORF">GAGA_2633</name>
</gene>
<evidence type="ECO:0000313" key="2">
    <source>
        <dbReference type="EMBL" id="GAC05477.1"/>
    </source>
</evidence>
<feature type="domain" description="Methyltransferase FkbM" evidence="1">
    <location>
        <begin position="169"/>
        <end position="230"/>
    </location>
</feature>
<comment type="caution">
    <text evidence="2">The sequence shown here is derived from an EMBL/GenBank/DDBJ whole genome shotgun (WGS) entry which is preliminary data.</text>
</comment>
<dbReference type="PANTHER" id="PTHR32026:SF10">
    <property type="entry name" value="METHYLTRANSFERASE-LIKE PROTEIN 24-RELATED"/>
    <property type="match status" value="1"/>
</dbReference>
<dbReference type="SUPFAM" id="SSF53335">
    <property type="entry name" value="S-adenosyl-L-methionine-dependent methyltransferases"/>
    <property type="match status" value="1"/>
</dbReference>
<keyword evidence="3" id="KW-1185">Reference proteome</keyword>
<proteinExistence type="predicted"/>
<reference evidence="2 3" key="1">
    <citation type="journal article" date="2014" name="Environ. Microbiol.">
        <title>Comparative genomics of the marine bacterial genus Glaciecola reveals the high degree of genomic diversity and genomic characteristic for cold adaptation.</title>
        <authorList>
            <person name="Qin Q.L."/>
            <person name="Xie B.B."/>
            <person name="Yu Y."/>
            <person name="Shu Y.L."/>
            <person name="Rong J.C."/>
            <person name="Zhang Y.J."/>
            <person name="Zhao D.L."/>
            <person name="Chen X.L."/>
            <person name="Zhang X.Y."/>
            <person name="Chen B."/>
            <person name="Zhou B.C."/>
            <person name="Zhang Y.Z."/>
        </authorList>
    </citation>
    <scope>NUCLEOTIDE SEQUENCE [LARGE SCALE GENOMIC DNA]</scope>
    <source>
        <strain evidence="2 3">NO2</strain>
    </source>
</reference>
<dbReference type="InterPro" id="IPR026913">
    <property type="entry name" value="METTL24"/>
</dbReference>
<evidence type="ECO:0000259" key="1">
    <source>
        <dbReference type="Pfam" id="PF05050"/>
    </source>
</evidence>
<organism evidence="2 3">
    <name type="scientific">Paraglaciecola agarilytica NO2</name>
    <dbReference type="NCBI Taxonomy" id="1125747"/>
    <lineage>
        <taxon>Bacteria</taxon>
        <taxon>Pseudomonadati</taxon>
        <taxon>Pseudomonadota</taxon>
        <taxon>Gammaproteobacteria</taxon>
        <taxon>Alteromonadales</taxon>
        <taxon>Alteromonadaceae</taxon>
        <taxon>Paraglaciecola</taxon>
    </lineage>
</organism>
<dbReference type="RefSeq" id="WP_008304240.1">
    <property type="nucleotide sequence ID" value="NZ_BAEK01000038.1"/>
</dbReference>
<dbReference type="InterPro" id="IPR006342">
    <property type="entry name" value="FkbM_mtfrase"/>
</dbReference>
<dbReference type="InterPro" id="IPR029063">
    <property type="entry name" value="SAM-dependent_MTases_sf"/>
</dbReference>
<protein>
    <recommendedName>
        <fullName evidence="1">Methyltransferase FkbM domain-containing protein</fullName>
    </recommendedName>
</protein>
<accession>A0ABQ0I840</accession>
<sequence length="278" mass="32967">MPTEHGLLSDLKFYRKKRRLYRYLKGEIKSIYYRNKTQWELLFDDYMMSRFDPFRVLARRFEKALPKLNANHIKLGNYYVDKRVQYTETPTIYSMGVLTDISFDLAAADYYNTDIFLFDPAPVAIKFMEKQNDTRLRFQDYGVWIEDKIMEFMLPEVAGRSPSMFMHHEGGVFFAPCKSIPSIMRELKHSKIDILKMDIEGAALPVLEHLILQEIHLPSQIIVEFENVNPSLVEFCDFYLRVNKLVDDLADLNYSVVNLPRDYNFYRSVELLFCRLDK</sequence>
<dbReference type="PANTHER" id="PTHR32026">
    <property type="entry name" value="METHYLTRANSFERASE-LIKE PROTEIN 24"/>
    <property type="match status" value="1"/>
</dbReference>
<evidence type="ECO:0000313" key="3">
    <source>
        <dbReference type="Proteomes" id="UP000008372"/>
    </source>
</evidence>
<dbReference type="Gene3D" id="3.40.50.150">
    <property type="entry name" value="Vaccinia Virus protein VP39"/>
    <property type="match status" value="1"/>
</dbReference>
<dbReference type="Pfam" id="PF05050">
    <property type="entry name" value="Methyltransf_21"/>
    <property type="match status" value="1"/>
</dbReference>
<dbReference type="Proteomes" id="UP000008372">
    <property type="component" value="Unassembled WGS sequence"/>
</dbReference>
<dbReference type="EMBL" id="BAEK01000038">
    <property type="protein sequence ID" value="GAC05477.1"/>
    <property type="molecule type" value="Genomic_DNA"/>
</dbReference>